<dbReference type="AlphaFoldDB" id="A0A239WU65"/>
<accession>A0A239WU65</accession>
<dbReference type="SUPFAM" id="SSF81340">
    <property type="entry name" value="Clc chloride channel"/>
    <property type="match status" value="1"/>
</dbReference>
<dbReference type="GO" id="GO:0005247">
    <property type="term" value="F:voltage-gated chloride channel activity"/>
    <property type="evidence" value="ECO:0007669"/>
    <property type="project" value="TreeGrafter"/>
</dbReference>
<gene>
    <name evidence="9" type="primary">clcA</name>
    <name evidence="9" type="ORF">SAMEA4504048_00750</name>
</gene>
<organism evidence="9 10">
    <name type="scientific">Streptococcus acidominimus</name>
    <dbReference type="NCBI Taxonomy" id="1326"/>
    <lineage>
        <taxon>Bacteria</taxon>
        <taxon>Bacillati</taxon>
        <taxon>Bacillota</taxon>
        <taxon>Bacilli</taxon>
        <taxon>Lactobacillales</taxon>
        <taxon>Streptococcaceae</taxon>
        <taxon>Streptococcus</taxon>
    </lineage>
</organism>
<feature type="transmembrane region" description="Helical" evidence="8">
    <location>
        <begin position="270"/>
        <end position="289"/>
    </location>
</feature>
<dbReference type="KEGG" id="saco:SAME_00750"/>
<feature type="transmembrane region" description="Helical" evidence="8">
    <location>
        <begin position="15"/>
        <end position="38"/>
    </location>
</feature>
<dbReference type="PANTHER" id="PTHR45711:SF6">
    <property type="entry name" value="CHLORIDE CHANNEL PROTEIN"/>
    <property type="match status" value="1"/>
</dbReference>
<feature type="transmembrane region" description="Helical" evidence="8">
    <location>
        <begin position="335"/>
        <end position="359"/>
    </location>
</feature>
<feature type="transmembrane region" description="Helical" evidence="8">
    <location>
        <begin position="231"/>
        <end position="249"/>
    </location>
</feature>
<dbReference type="Gene3D" id="1.10.3080.10">
    <property type="entry name" value="Clc chloride channel"/>
    <property type="match status" value="1"/>
</dbReference>
<feature type="transmembrane region" description="Helical" evidence="8">
    <location>
        <begin position="157"/>
        <end position="180"/>
    </location>
</feature>
<dbReference type="RefSeq" id="WP_017770008.1">
    <property type="nucleotide sequence ID" value="NZ_LT906454.1"/>
</dbReference>
<dbReference type="OrthoDB" id="9812438at2"/>
<comment type="subcellular location">
    <subcellularLocation>
        <location evidence="1">Membrane</location>
        <topology evidence="1">Multi-pass membrane protein</topology>
    </subcellularLocation>
</comment>
<name>A0A239WU65_STRAI</name>
<keyword evidence="5" id="KW-0406">Ion transport</keyword>
<keyword evidence="4 8" id="KW-1133">Transmembrane helix</keyword>
<feature type="transmembrane region" description="Helical" evidence="8">
    <location>
        <begin position="59"/>
        <end position="80"/>
    </location>
</feature>
<keyword evidence="6 8" id="KW-0472">Membrane</keyword>
<evidence type="ECO:0000256" key="6">
    <source>
        <dbReference type="ARBA" id="ARBA00023136"/>
    </source>
</evidence>
<dbReference type="GO" id="GO:0005886">
    <property type="term" value="C:plasma membrane"/>
    <property type="evidence" value="ECO:0007669"/>
    <property type="project" value="TreeGrafter"/>
</dbReference>
<feature type="transmembrane region" description="Helical" evidence="8">
    <location>
        <begin position="309"/>
        <end position="328"/>
    </location>
</feature>
<evidence type="ECO:0000256" key="7">
    <source>
        <dbReference type="ARBA" id="ARBA00023214"/>
    </source>
</evidence>
<feature type="transmembrane region" description="Helical" evidence="8">
    <location>
        <begin position="365"/>
        <end position="392"/>
    </location>
</feature>
<keyword evidence="3 8" id="KW-0812">Transmembrane</keyword>
<dbReference type="CDD" id="cd01031">
    <property type="entry name" value="EriC"/>
    <property type="match status" value="1"/>
</dbReference>
<dbReference type="InterPro" id="IPR001807">
    <property type="entry name" value="ClC"/>
</dbReference>
<evidence type="ECO:0000313" key="10">
    <source>
        <dbReference type="Proteomes" id="UP000215144"/>
    </source>
</evidence>
<reference evidence="9 10" key="1">
    <citation type="submission" date="2017-06" db="EMBL/GenBank/DDBJ databases">
        <authorList>
            <consortium name="Pathogen Informatics"/>
        </authorList>
    </citation>
    <scope>NUCLEOTIDE SEQUENCE [LARGE SCALE GENOMIC DNA]</scope>
    <source>
        <strain evidence="9 10">NCTC11291</strain>
    </source>
</reference>
<dbReference type="PRINTS" id="PR00762">
    <property type="entry name" value="CLCHANNEL"/>
</dbReference>
<dbReference type="PANTHER" id="PTHR45711">
    <property type="entry name" value="CHLORIDE CHANNEL PROTEIN"/>
    <property type="match status" value="1"/>
</dbReference>
<evidence type="ECO:0000313" key="9">
    <source>
        <dbReference type="EMBL" id="SNV38095.1"/>
    </source>
</evidence>
<evidence type="ECO:0000256" key="1">
    <source>
        <dbReference type="ARBA" id="ARBA00004141"/>
    </source>
</evidence>
<evidence type="ECO:0000256" key="5">
    <source>
        <dbReference type="ARBA" id="ARBA00023065"/>
    </source>
</evidence>
<evidence type="ECO:0000256" key="2">
    <source>
        <dbReference type="ARBA" id="ARBA00022448"/>
    </source>
</evidence>
<protein>
    <submittedName>
        <fullName evidence="9">Voltage-gated chloride channel family protein</fullName>
    </submittedName>
</protein>
<proteinExistence type="predicted"/>
<keyword evidence="2" id="KW-0813">Transport</keyword>
<evidence type="ECO:0000256" key="4">
    <source>
        <dbReference type="ARBA" id="ARBA00022989"/>
    </source>
</evidence>
<dbReference type="Proteomes" id="UP000215144">
    <property type="component" value="Chromosome 1"/>
</dbReference>
<evidence type="ECO:0000256" key="8">
    <source>
        <dbReference type="SAM" id="Phobius"/>
    </source>
</evidence>
<dbReference type="InterPro" id="IPR014743">
    <property type="entry name" value="Cl-channel_core"/>
</dbReference>
<keyword evidence="7" id="KW-0868">Chloride</keyword>
<sequence length="511" mass="55499">MNQHQKAMTFLSESILFLVFRGILVGLLAGSVVSLFRFCIQELSEGILSLYALAHQSPVYLGGIALAYLLILVLVGHLMATEPHIKGSGIPQIEAELKGFMHLDWWSVLWKKFLAGILTISSGMLLGREGPSIQLGAMVGKGVAERLRLTSFGEKTLIASGSAAGIAAAFGAPIAGLLFVVEEVYHHFSRTVWITTLAASLTADLVSKRIFGMAPVLDLATNLGQLPLTRYWVYVLMGLLFGGLAYTYEKIILMMGEFYQRLGSVLHLSSAYYSLIPLIMVIPLAYYLPVLVGGGHEIIVSLPNLEPRIGVFLAWFVIRFVYCMICYGSGVPGGIFLPILSLGALSGAIFGAFALWLGAIESSQFSLFVIAGMCAYFGAVSKAPLTAIVLVCEMVGNLSQLMPLAVVTLASYTVMDLLKGAPIYEAMLEKLLVGKDVETSEKLMLLQWPVTEKIAGKQVFELELPRQILITNQAVNGKSELVSGSTKLYLGNTIDILIRESDRKLAEDYLL</sequence>
<dbReference type="Pfam" id="PF00654">
    <property type="entry name" value="Voltage_CLC"/>
    <property type="match status" value="1"/>
</dbReference>
<dbReference type="EMBL" id="LT906454">
    <property type="protein sequence ID" value="SNV38095.1"/>
    <property type="molecule type" value="Genomic_DNA"/>
</dbReference>
<evidence type="ECO:0000256" key="3">
    <source>
        <dbReference type="ARBA" id="ARBA00022692"/>
    </source>
</evidence>